<accession>A0ABP1PKY5</accession>
<dbReference type="PROSITE" id="PS50125">
    <property type="entry name" value="GUANYLATE_CYCLASE_2"/>
    <property type="match status" value="2"/>
</dbReference>
<evidence type="ECO:0000256" key="19">
    <source>
        <dbReference type="SAM" id="MobiDB-lite"/>
    </source>
</evidence>
<dbReference type="PANTHER" id="PTHR45627">
    <property type="entry name" value="ADENYLATE CYCLASE TYPE 1"/>
    <property type="match status" value="1"/>
</dbReference>
<feature type="transmembrane region" description="Helical" evidence="20">
    <location>
        <begin position="87"/>
        <end position="107"/>
    </location>
</feature>
<comment type="cofactor">
    <cofactor evidence="3 17">
        <name>Mg(2+)</name>
        <dbReference type="ChEBI" id="CHEBI:18420"/>
    </cofactor>
</comment>
<evidence type="ECO:0000256" key="11">
    <source>
        <dbReference type="ARBA" id="ARBA00022842"/>
    </source>
</evidence>
<keyword evidence="11 17" id="KW-0460">Magnesium</keyword>
<feature type="transmembrane region" description="Helical" evidence="20">
    <location>
        <begin position="58"/>
        <end position="80"/>
    </location>
</feature>
<feature type="transmembrane region" description="Helical" evidence="20">
    <location>
        <begin position="136"/>
        <end position="156"/>
    </location>
</feature>
<evidence type="ECO:0000256" key="20">
    <source>
        <dbReference type="SAM" id="Phobius"/>
    </source>
</evidence>
<feature type="region of interest" description="Disordered" evidence="19">
    <location>
        <begin position="446"/>
        <end position="484"/>
    </location>
</feature>
<dbReference type="Proteomes" id="UP001642540">
    <property type="component" value="Unassembled WGS sequence"/>
</dbReference>
<evidence type="ECO:0000256" key="9">
    <source>
        <dbReference type="ARBA" id="ARBA00022741"/>
    </source>
</evidence>
<reference evidence="22 23" key="1">
    <citation type="submission" date="2024-08" db="EMBL/GenBank/DDBJ databases">
        <authorList>
            <person name="Cucini C."/>
            <person name="Frati F."/>
        </authorList>
    </citation>
    <scope>NUCLEOTIDE SEQUENCE [LARGE SCALE GENOMIC DNA]</scope>
</reference>
<comment type="similarity">
    <text evidence="17 18">Belongs to the adenylyl cyclase class-4/guanylyl cyclase family.</text>
</comment>
<evidence type="ECO:0000256" key="18">
    <source>
        <dbReference type="RuleBase" id="RU000405"/>
    </source>
</evidence>
<feature type="transmembrane region" description="Helical" evidence="20">
    <location>
        <begin position="654"/>
        <end position="676"/>
    </location>
</feature>
<keyword evidence="9 17" id="KW-0547">Nucleotide-binding</keyword>
<keyword evidence="8" id="KW-0677">Repeat</keyword>
<evidence type="ECO:0000256" key="5">
    <source>
        <dbReference type="ARBA" id="ARBA00012201"/>
    </source>
</evidence>
<evidence type="ECO:0000256" key="1">
    <source>
        <dbReference type="ARBA" id="ARBA00001593"/>
    </source>
</evidence>
<feature type="transmembrane region" description="Helical" evidence="20">
    <location>
        <begin position="798"/>
        <end position="816"/>
    </location>
</feature>
<feature type="transmembrane region" description="Helical" evidence="20">
    <location>
        <begin position="569"/>
        <end position="589"/>
    </location>
</feature>
<evidence type="ECO:0000256" key="10">
    <source>
        <dbReference type="ARBA" id="ARBA00022840"/>
    </source>
</evidence>
<feature type="transmembrane region" description="Helical" evidence="20">
    <location>
        <begin position="595"/>
        <end position="616"/>
    </location>
</feature>
<dbReference type="Pfam" id="PF16214">
    <property type="entry name" value="AC_N"/>
    <property type="match status" value="1"/>
</dbReference>
<dbReference type="Pfam" id="PF00211">
    <property type="entry name" value="Guanylate_cyc"/>
    <property type="match status" value="2"/>
</dbReference>
<evidence type="ECO:0000256" key="15">
    <source>
        <dbReference type="ARBA" id="ARBA00023180"/>
    </source>
</evidence>
<dbReference type="PANTHER" id="PTHR45627:SF12">
    <property type="entry name" value="ADENYLATE CYCLASE TYPE 2"/>
    <property type="match status" value="1"/>
</dbReference>
<dbReference type="CDD" id="cd07302">
    <property type="entry name" value="CHD"/>
    <property type="match status" value="2"/>
</dbReference>
<proteinExistence type="inferred from homology"/>
<dbReference type="EC" id="4.6.1.1" evidence="5 17"/>
<dbReference type="Gene3D" id="3.30.70.1230">
    <property type="entry name" value="Nucleotide cyclase"/>
    <property type="match status" value="2"/>
</dbReference>
<keyword evidence="12 20" id="KW-1133">Transmembrane helix</keyword>
<feature type="transmembrane region" description="Helical" evidence="20">
    <location>
        <begin position="733"/>
        <end position="752"/>
    </location>
</feature>
<comment type="cofactor">
    <cofactor evidence="2">
        <name>Mn(2+)</name>
        <dbReference type="ChEBI" id="CHEBI:29035"/>
    </cofactor>
</comment>
<organism evidence="22 23">
    <name type="scientific">Orchesella dallaii</name>
    <dbReference type="NCBI Taxonomy" id="48710"/>
    <lineage>
        <taxon>Eukaryota</taxon>
        <taxon>Metazoa</taxon>
        <taxon>Ecdysozoa</taxon>
        <taxon>Arthropoda</taxon>
        <taxon>Hexapoda</taxon>
        <taxon>Collembola</taxon>
        <taxon>Entomobryomorpha</taxon>
        <taxon>Entomobryoidea</taxon>
        <taxon>Orchesellidae</taxon>
        <taxon>Orchesellinae</taxon>
        <taxon>Orchesella</taxon>
    </lineage>
</organism>
<keyword evidence="7 17" id="KW-0479">Metal-binding</keyword>
<evidence type="ECO:0000256" key="3">
    <source>
        <dbReference type="ARBA" id="ARBA00001946"/>
    </source>
</evidence>
<evidence type="ECO:0000256" key="8">
    <source>
        <dbReference type="ARBA" id="ARBA00022737"/>
    </source>
</evidence>
<dbReference type="InterPro" id="IPR001054">
    <property type="entry name" value="A/G_cyclase"/>
</dbReference>
<evidence type="ECO:0000313" key="23">
    <source>
        <dbReference type="Proteomes" id="UP001642540"/>
    </source>
</evidence>
<dbReference type="InterPro" id="IPR018297">
    <property type="entry name" value="A/G_cyclase_CS"/>
</dbReference>
<dbReference type="EMBL" id="CAXLJM020000004">
    <property type="protein sequence ID" value="CAL8070369.1"/>
    <property type="molecule type" value="Genomic_DNA"/>
</dbReference>
<keyword evidence="15" id="KW-0325">Glycoprotein</keyword>
<evidence type="ECO:0000256" key="12">
    <source>
        <dbReference type="ARBA" id="ARBA00022989"/>
    </source>
</evidence>
<keyword evidence="6 20" id="KW-0812">Transmembrane</keyword>
<evidence type="ECO:0000256" key="4">
    <source>
        <dbReference type="ARBA" id="ARBA00004141"/>
    </source>
</evidence>
<keyword evidence="23" id="KW-1185">Reference proteome</keyword>
<gene>
    <name evidence="22" type="ORF">ODALV1_LOCUS1208</name>
</gene>
<sequence>MGKEEKSGDLESVYVTYWNRLQHSLFLSFLLLAAVATIAFLIISFVSGHDVVSTTSQVSIILAALGILLVVFLVGQFPIFQKHTFSFGLSFFVILTLSATIFLSAHVSSPCRPADALIPVFILIFAINTMMPLPRFAALVVSLVLIIVHLLLALLLSDEFTESLGRQAVASGVFLLAGLIAGVYHQQMALIAHKRTCDSTKTCLESRVKLECEKEQQEQLLLSVIPAYIAAEVKRNIMLKMADVCQNTSPAATSRFHDMYVQRHNNVSILYADIVNFTPLSEKLSASDLVKTLNQLFGKFDQIAQQHCCMRIKILGDCYYCVSGLPISRPNHADNCVKMGLEMIEAIRMVRQATGCPVDMRIGIHSGNVLCGVLGLRKWQYDVWSDDVTLANHMESGGLPGRVHITKETLLQLHSVDYEVEPGDGQSRDTYLADHKVETYLIVPPNKKKSRNGDLSLSSPSGAPQGVSEENNGMPKFGVQAGRSRSSSKMTKTIECWGADKPFANIAENTLAKTIGLASLEIEQNLLRSSNTFEACRQCCRSEDLNPITLWYRKGSLETQYRNLPDPEFHYYMAGTTVIFVCLAILQALTTPGWLVLLGSCVPTLFMLLVFVFLSWQEKCVCLNPEDDEDDDPHIRPPPRCATHASAVITNTRWLRVIIFVTSASFICATSLISIIDIDSPDTIVVETNTSLDDFNYSKLEFNRSSIFEDLNNFTRFDSMRISENYDYADVIYVPYFLCSCLIALVAVSVFLRMDFLLKLVIMISTGVGHVMLVSYYNQGFFRAYYLNYNDGYPNIPFELKTTFLLSVMICILHVIDRHTESRSRADFLWKAKLQIEQEEVETMRGINKILLENILPAHVADRFLQNMNVKDLYHEHYNCIAVMFASIPNYKEFYDENDVNKQGLECLRLLNEIICDFDKLLLKPKYSSIEKIKTIGCTYMAASGLDPGKEPQESKRQEHAVVGVLVDFAISLMTNLEHINKESFQRFKLRVGINHGPVVAGVIGAQKPQYDIWGNSVNVASRMDSCGQLNRIQVTEETANLLREGGYELECRGPIFVKGKGTLTTYFVRTPFDTKSEITK</sequence>
<dbReference type="InterPro" id="IPR029787">
    <property type="entry name" value="Nucleotide_cyclase"/>
</dbReference>
<keyword evidence="10 17" id="KW-0067">ATP-binding</keyword>
<dbReference type="SMART" id="SM00044">
    <property type="entry name" value="CYCc"/>
    <property type="match status" value="2"/>
</dbReference>
<comment type="catalytic activity">
    <reaction evidence="1 17">
        <text>ATP = 3',5'-cyclic AMP + diphosphate</text>
        <dbReference type="Rhea" id="RHEA:15389"/>
        <dbReference type="ChEBI" id="CHEBI:30616"/>
        <dbReference type="ChEBI" id="CHEBI:33019"/>
        <dbReference type="ChEBI" id="CHEBI:58165"/>
        <dbReference type="EC" id="4.6.1.1"/>
    </reaction>
</comment>
<evidence type="ECO:0000313" key="22">
    <source>
        <dbReference type="EMBL" id="CAL8070369.1"/>
    </source>
</evidence>
<keyword evidence="14 17" id="KW-0472">Membrane</keyword>
<dbReference type="InterPro" id="IPR032628">
    <property type="entry name" value="AC_N"/>
</dbReference>
<evidence type="ECO:0000259" key="21">
    <source>
        <dbReference type="PROSITE" id="PS50125"/>
    </source>
</evidence>
<feature type="transmembrane region" description="Helical" evidence="20">
    <location>
        <begin position="168"/>
        <end position="185"/>
    </location>
</feature>
<name>A0ABP1PKY5_9HEXA</name>
<feature type="transmembrane region" description="Helical" evidence="20">
    <location>
        <begin position="757"/>
        <end position="778"/>
    </location>
</feature>
<keyword evidence="13 17" id="KW-0115">cAMP biosynthesis</keyword>
<protein>
    <recommendedName>
        <fullName evidence="5 17">adenylate cyclase</fullName>
        <ecNumber evidence="5 17">4.6.1.1</ecNumber>
    </recommendedName>
</protein>
<feature type="domain" description="Guanylate cyclase" evidence="21">
    <location>
        <begin position="882"/>
        <end position="1025"/>
    </location>
</feature>
<comment type="function">
    <text evidence="17">Catalyzes the formation of the signaling molecule cAMP in response to G-protein signaling.</text>
</comment>
<dbReference type="SUPFAM" id="SSF55073">
    <property type="entry name" value="Nucleotide cyclase"/>
    <property type="match status" value="2"/>
</dbReference>
<comment type="caution">
    <text evidence="22">The sequence shown here is derived from an EMBL/GenBank/DDBJ whole genome shotgun (WGS) entry which is preliminary data.</text>
</comment>
<dbReference type="PROSITE" id="PS00452">
    <property type="entry name" value="GUANYLATE_CYCLASE_1"/>
    <property type="match status" value="2"/>
</dbReference>
<evidence type="ECO:0000256" key="14">
    <source>
        <dbReference type="ARBA" id="ARBA00023136"/>
    </source>
</evidence>
<evidence type="ECO:0000256" key="2">
    <source>
        <dbReference type="ARBA" id="ARBA00001936"/>
    </source>
</evidence>
<evidence type="ECO:0000256" key="17">
    <source>
        <dbReference type="PIRNR" id="PIRNR039050"/>
    </source>
</evidence>
<feature type="domain" description="Guanylate cyclase" evidence="21">
    <location>
        <begin position="268"/>
        <end position="395"/>
    </location>
</feature>
<feature type="transmembrane region" description="Helical" evidence="20">
    <location>
        <begin position="113"/>
        <end position="129"/>
    </location>
</feature>
<keyword evidence="16 17" id="KW-0456">Lyase</keyword>
<comment type="subcellular location">
    <subcellularLocation>
        <location evidence="4">Membrane</location>
        <topology evidence="4">Multi-pass membrane protein</topology>
    </subcellularLocation>
</comment>
<evidence type="ECO:0000256" key="7">
    <source>
        <dbReference type="ARBA" id="ARBA00022723"/>
    </source>
</evidence>
<evidence type="ECO:0000256" key="6">
    <source>
        <dbReference type="ARBA" id="ARBA00022692"/>
    </source>
</evidence>
<dbReference type="InterPro" id="IPR030672">
    <property type="entry name" value="Adcy"/>
</dbReference>
<evidence type="ECO:0000256" key="16">
    <source>
        <dbReference type="ARBA" id="ARBA00023239"/>
    </source>
</evidence>
<evidence type="ECO:0000256" key="13">
    <source>
        <dbReference type="ARBA" id="ARBA00022998"/>
    </source>
</evidence>
<feature type="transmembrane region" description="Helical" evidence="20">
    <location>
        <begin position="25"/>
        <end position="46"/>
    </location>
</feature>
<feature type="compositionally biased region" description="Polar residues" evidence="19">
    <location>
        <begin position="453"/>
        <end position="462"/>
    </location>
</feature>
<dbReference type="PIRSF" id="PIRSF039050">
    <property type="entry name" value="Ade_cyc"/>
    <property type="match status" value="1"/>
</dbReference>